<feature type="domain" description="UBA" evidence="8">
    <location>
        <begin position="1"/>
        <end position="29"/>
    </location>
</feature>
<keyword evidence="7" id="KW-0175">Coiled coil</keyword>
<dbReference type="InterPro" id="IPR044635">
    <property type="entry name" value="UBP14-like"/>
</dbReference>
<dbReference type="PROSITE" id="PS00973">
    <property type="entry name" value="USP_2"/>
    <property type="match status" value="1"/>
</dbReference>
<dbReference type="PROSITE" id="PS50235">
    <property type="entry name" value="USP_3"/>
    <property type="match status" value="1"/>
</dbReference>
<keyword evidence="2 6" id="KW-0645">Protease</keyword>
<dbReference type="PANTHER" id="PTHR43982:SF6">
    <property type="entry name" value="UBIQUITIN CARBOXYL-TERMINAL HYDROLASE 2-RELATED"/>
    <property type="match status" value="1"/>
</dbReference>
<reference evidence="10 11" key="1">
    <citation type="submission" date="2016-11" db="EMBL/GenBank/DDBJ databases">
        <title>The macronuclear genome of Stentor coeruleus: a giant cell with tiny introns.</title>
        <authorList>
            <person name="Slabodnick M."/>
            <person name="Ruby J.G."/>
            <person name="Reiff S.B."/>
            <person name="Swart E.C."/>
            <person name="Gosai S."/>
            <person name="Prabakaran S."/>
            <person name="Witkowska E."/>
            <person name="Larue G.E."/>
            <person name="Fisher S."/>
            <person name="Freeman R.M."/>
            <person name="Gunawardena J."/>
            <person name="Chu W."/>
            <person name="Stover N.A."/>
            <person name="Gregory B.D."/>
            <person name="Nowacki M."/>
            <person name="Derisi J."/>
            <person name="Roy S.W."/>
            <person name="Marshall W.F."/>
            <person name="Sood P."/>
        </authorList>
    </citation>
    <scope>NUCLEOTIDE SEQUENCE [LARGE SCALE GENOMIC DNA]</scope>
    <source>
        <strain evidence="10">WM001</strain>
    </source>
</reference>
<dbReference type="Gene3D" id="3.90.70.10">
    <property type="entry name" value="Cysteine proteinases"/>
    <property type="match status" value="1"/>
</dbReference>
<evidence type="ECO:0000256" key="3">
    <source>
        <dbReference type="ARBA" id="ARBA00022786"/>
    </source>
</evidence>
<keyword evidence="11" id="KW-1185">Reference proteome</keyword>
<keyword evidence="4 6" id="KW-0378">Hydrolase</keyword>
<dbReference type="SUPFAM" id="SSF46934">
    <property type="entry name" value="UBA-like"/>
    <property type="match status" value="1"/>
</dbReference>
<accession>A0A1R2C9Y0</accession>
<gene>
    <name evidence="10" type="ORF">SteCoe_12844</name>
</gene>
<sequence length="944" mass="109576">MGFGEKQARDALSKFDNDLQQALNFLITNPSDIDPELEEAVKLSLQEPQPSELMMQQDIEMNKAIIESMKGFGLDPIQYEPLNPESCKRKNGMPVGLKNIGNTCYFNSLIQFYFMIPKLVFEILTFECHPSHALQLPPLDNSKKLEYSRKKASISLVQELQKLMSFMVCSSRKYIDPSKVLNSLVDEFAKEIRVGDQKDVGEFHLILVARIEEGLQTRFEIQENDGKNNIKPVEKQSSPQRKESMNFIGHQISDDSIILPLFNAKQVEYLRIPSTGQELRNEVVFGQIILDVEEKDLYSAWDSSYHCKIDDYYINESTITAEQEIWPQKFPGVLLFQIQRVKYDKISQNSIKIHKKFTFPEEIFTDRFLLKNMNLCRELRTQMLILKNQARKIECQLESFTNYHGSEVSVEKMLRSCIKFLERQENASAMNQDETLTCDNALLENIDLTESKQILNAYKKKVRNSIKEMEKQLERIYENIGDLYNRPELRENKYKLHSILVHDGYAGSGHYYAYVHDIEGNKWRKYSDLIITDVSFDTVITDSIGGNALASAYCLLYVKEDILAKDQLPYWDFDIESMNNTIYYKQIPTVIQKEIQEDNKKLEDEIANFQVSQVFSKIQGLHESRVDEIGRIYSNSNNKIEEIRLALINFPFHLKVSIASSNDLFKKFILDMCVKEITGKNIESFAFTDPLFVKLRNTYGSLVTITKLDKDYIEKERKVFIKNYFDAKICVTLMQYLTCDRFEDVFKGILFHVAEHDNNFSDYARFIKECAKALTLRLTTEAFKLFINGDHEGMCRVSTIIGHLIGEILESSDIICKAAIKRLETLRDEFKNSRSPLFPTYEPFFKKLFADISTYSVIAQVDLTTIPDEIEFIKAELVAFDSDSWFLGNKADDIAVSYVKIKEIRDKHIIKEWFLLAENISRTRQTAEKLFRDVEKSTLVITRN</sequence>
<dbReference type="Gene3D" id="1.10.8.10">
    <property type="entry name" value="DNA helicase RuvA subunit, C-terminal domain"/>
    <property type="match status" value="1"/>
</dbReference>
<dbReference type="InterPro" id="IPR018200">
    <property type="entry name" value="USP_CS"/>
</dbReference>
<evidence type="ECO:0000256" key="2">
    <source>
        <dbReference type="ARBA" id="ARBA00022670"/>
    </source>
</evidence>
<feature type="domain" description="USP" evidence="9">
    <location>
        <begin position="95"/>
        <end position="560"/>
    </location>
</feature>
<dbReference type="Proteomes" id="UP000187209">
    <property type="component" value="Unassembled WGS sequence"/>
</dbReference>
<evidence type="ECO:0000256" key="7">
    <source>
        <dbReference type="SAM" id="Coils"/>
    </source>
</evidence>
<organism evidence="10 11">
    <name type="scientific">Stentor coeruleus</name>
    <dbReference type="NCBI Taxonomy" id="5963"/>
    <lineage>
        <taxon>Eukaryota</taxon>
        <taxon>Sar</taxon>
        <taxon>Alveolata</taxon>
        <taxon>Ciliophora</taxon>
        <taxon>Postciliodesmatophora</taxon>
        <taxon>Heterotrichea</taxon>
        <taxon>Heterotrichida</taxon>
        <taxon>Stentoridae</taxon>
        <taxon>Stentor</taxon>
    </lineage>
</organism>
<dbReference type="Pfam" id="PF00443">
    <property type="entry name" value="UCH"/>
    <property type="match status" value="1"/>
</dbReference>
<dbReference type="PROSITE" id="PS00972">
    <property type="entry name" value="USP_1"/>
    <property type="match status" value="1"/>
</dbReference>
<dbReference type="EC" id="3.4.19.12" evidence="6"/>
<dbReference type="InterPro" id="IPR028889">
    <property type="entry name" value="USP"/>
</dbReference>
<evidence type="ECO:0000259" key="9">
    <source>
        <dbReference type="PROSITE" id="PS50235"/>
    </source>
</evidence>
<proteinExistence type="inferred from homology"/>
<comment type="caution">
    <text evidence="10">The sequence shown here is derived from an EMBL/GenBank/DDBJ whole genome shotgun (WGS) entry which is preliminary data.</text>
</comment>
<dbReference type="OrthoDB" id="2420415at2759"/>
<comment type="catalytic activity">
    <reaction evidence="1 6">
        <text>Thiol-dependent hydrolysis of ester, thioester, amide, peptide and isopeptide bonds formed by the C-terminal Gly of ubiquitin (a 76-residue protein attached to proteins as an intracellular targeting signal).</text>
        <dbReference type="EC" id="3.4.19.12"/>
    </reaction>
</comment>
<dbReference type="EMBL" id="MPUH01000226">
    <property type="protein sequence ID" value="OMJ85775.1"/>
    <property type="molecule type" value="Genomic_DNA"/>
</dbReference>
<dbReference type="GO" id="GO:0070628">
    <property type="term" value="F:proteasome binding"/>
    <property type="evidence" value="ECO:0007669"/>
    <property type="project" value="TreeGrafter"/>
</dbReference>
<dbReference type="InterPro" id="IPR001394">
    <property type="entry name" value="Peptidase_C19_UCH"/>
</dbReference>
<dbReference type="InterPro" id="IPR015940">
    <property type="entry name" value="UBA"/>
</dbReference>
<evidence type="ECO:0000313" key="11">
    <source>
        <dbReference type="Proteomes" id="UP000187209"/>
    </source>
</evidence>
<dbReference type="GO" id="GO:0043161">
    <property type="term" value="P:proteasome-mediated ubiquitin-dependent protein catabolic process"/>
    <property type="evidence" value="ECO:0007669"/>
    <property type="project" value="InterPro"/>
</dbReference>
<dbReference type="GO" id="GO:0004843">
    <property type="term" value="F:cysteine-type deubiquitinase activity"/>
    <property type="evidence" value="ECO:0007669"/>
    <property type="project" value="UniProtKB-UniRule"/>
</dbReference>
<dbReference type="GO" id="GO:0061136">
    <property type="term" value="P:regulation of proteasomal protein catabolic process"/>
    <property type="evidence" value="ECO:0007669"/>
    <property type="project" value="TreeGrafter"/>
</dbReference>
<evidence type="ECO:0000313" key="10">
    <source>
        <dbReference type="EMBL" id="OMJ85775.1"/>
    </source>
</evidence>
<dbReference type="PROSITE" id="PS50030">
    <property type="entry name" value="UBA"/>
    <property type="match status" value="1"/>
</dbReference>
<evidence type="ECO:0000256" key="4">
    <source>
        <dbReference type="ARBA" id="ARBA00022801"/>
    </source>
</evidence>
<dbReference type="AlphaFoldDB" id="A0A1R2C9Y0"/>
<keyword evidence="5 6" id="KW-0788">Thiol protease</keyword>
<keyword evidence="3 6" id="KW-0833">Ubl conjugation pathway</keyword>
<comment type="similarity">
    <text evidence="6">Belongs to the peptidase C19 family.</text>
</comment>
<dbReference type="InterPro" id="IPR038765">
    <property type="entry name" value="Papain-like_cys_pep_sf"/>
</dbReference>
<dbReference type="InterPro" id="IPR009060">
    <property type="entry name" value="UBA-like_sf"/>
</dbReference>
<evidence type="ECO:0000259" key="8">
    <source>
        <dbReference type="PROSITE" id="PS50030"/>
    </source>
</evidence>
<evidence type="ECO:0000256" key="5">
    <source>
        <dbReference type="ARBA" id="ARBA00022807"/>
    </source>
</evidence>
<protein>
    <recommendedName>
        <fullName evidence="6">Ubiquitin carboxyl-terminal hydrolase</fullName>
        <ecNumber evidence="6">3.4.19.12</ecNumber>
    </recommendedName>
</protein>
<evidence type="ECO:0000256" key="1">
    <source>
        <dbReference type="ARBA" id="ARBA00000707"/>
    </source>
</evidence>
<dbReference type="PANTHER" id="PTHR43982">
    <property type="entry name" value="UBIQUITIN CARBOXYL-TERMINAL HYDROLASE"/>
    <property type="match status" value="1"/>
</dbReference>
<name>A0A1R2C9Y0_9CILI</name>
<evidence type="ECO:0000256" key="6">
    <source>
        <dbReference type="RuleBase" id="RU366025"/>
    </source>
</evidence>
<dbReference type="SUPFAM" id="SSF54001">
    <property type="entry name" value="Cysteine proteinases"/>
    <property type="match status" value="1"/>
</dbReference>
<dbReference type="GO" id="GO:0016579">
    <property type="term" value="P:protein deubiquitination"/>
    <property type="evidence" value="ECO:0007669"/>
    <property type="project" value="InterPro"/>
</dbReference>
<feature type="coiled-coil region" evidence="7">
    <location>
        <begin position="452"/>
        <end position="486"/>
    </location>
</feature>